<dbReference type="InterPro" id="IPR037171">
    <property type="entry name" value="NagB/RpiA_transferase-like"/>
</dbReference>
<comment type="caution">
    <text evidence="3">The sequence shown here is derived from an EMBL/GenBank/DDBJ whole genome shotgun (WGS) entry which is preliminary data.</text>
</comment>
<evidence type="ECO:0000313" key="3">
    <source>
        <dbReference type="EMBL" id="MDR4308479.1"/>
    </source>
</evidence>
<evidence type="ECO:0000313" key="4">
    <source>
        <dbReference type="Proteomes" id="UP001181622"/>
    </source>
</evidence>
<accession>A0ABU1DKI9</accession>
<reference evidence="3" key="1">
    <citation type="submission" date="2020-10" db="EMBL/GenBank/DDBJ databases">
        <authorList>
            <person name="Abbas A."/>
            <person name="Razzaq R."/>
            <person name="Waqas M."/>
            <person name="Abbas N."/>
            <person name="Nielsen T.K."/>
            <person name="Hansen L.H."/>
            <person name="Hussain S."/>
            <person name="Shahid M."/>
        </authorList>
    </citation>
    <scope>NUCLEOTIDE SEQUENCE</scope>
    <source>
        <strain evidence="3">S14</strain>
    </source>
</reference>
<dbReference type="InterPro" id="IPR024185">
    <property type="entry name" value="FTHF_cligase-like_sf"/>
</dbReference>
<feature type="domain" description="LUD" evidence="2">
    <location>
        <begin position="54"/>
        <end position="222"/>
    </location>
</feature>
<proteinExistence type="predicted"/>
<dbReference type="RefSeq" id="WP_309394270.1">
    <property type="nucleotide sequence ID" value="NZ_JADBEO010000053.1"/>
</dbReference>
<dbReference type="SUPFAM" id="SSF100950">
    <property type="entry name" value="NagB/RpiA/CoA transferase-like"/>
    <property type="match status" value="1"/>
</dbReference>
<feature type="compositionally biased region" description="Low complexity" evidence="1">
    <location>
        <begin position="235"/>
        <end position="247"/>
    </location>
</feature>
<dbReference type="EMBL" id="JADBEO010000053">
    <property type="protein sequence ID" value="MDR4308479.1"/>
    <property type="molecule type" value="Genomic_DNA"/>
</dbReference>
<dbReference type="PANTHER" id="PTHR43682:SF1">
    <property type="entry name" value="LACTATE UTILIZATION PROTEIN C"/>
    <property type="match status" value="1"/>
</dbReference>
<dbReference type="InterPro" id="IPR003741">
    <property type="entry name" value="LUD_dom"/>
</dbReference>
<evidence type="ECO:0000259" key="2">
    <source>
        <dbReference type="Pfam" id="PF02589"/>
    </source>
</evidence>
<evidence type="ECO:0000256" key="1">
    <source>
        <dbReference type="SAM" id="MobiDB-lite"/>
    </source>
</evidence>
<feature type="compositionally biased region" description="Basic and acidic residues" evidence="1">
    <location>
        <begin position="268"/>
        <end position="280"/>
    </location>
</feature>
<protein>
    <submittedName>
        <fullName evidence="3">Lactate utilization protein</fullName>
    </submittedName>
</protein>
<feature type="region of interest" description="Disordered" evidence="1">
    <location>
        <begin position="235"/>
        <end position="301"/>
    </location>
</feature>
<dbReference type="Gene3D" id="3.40.50.10420">
    <property type="entry name" value="NagB/RpiA/CoA transferase-like"/>
    <property type="match status" value="1"/>
</dbReference>
<dbReference type="Pfam" id="PF02589">
    <property type="entry name" value="LUD_dom"/>
    <property type="match status" value="1"/>
</dbReference>
<organism evidence="3 4">
    <name type="scientific">Chelatococcus sambhunathii</name>
    <dbReference type="NCBI Taxonomy" id="363953"/>
    <lineage>
        <taxon>Bacteria</taxon>
        <taxon>Pseudomonadati</taxon>
        <taxon>Pseudomonadota</taxon>
        <taxon>Alphaproteobacteria</taxon>
        <taxon>Hyphomicrobiales</taxon>
        <taxon>Chelatococcaceae</taxon>
        <taxon>Chelatococcus</taxon>
    </lineage>
</organism>
<keyword evidence="4" id="KW-1185">Reference proteome</keyword>
<dbReference type="Proteomes" id="UP001181622">
    <property type="component" value="Unassembled WGS sequence"/>
</dbReference>
<dbReference type="PANTHER" id="PTHR43682">
    <property type="entry name" value="LACTATE UTILIZATION PROTEIN C"/>
    <property type="match status" value="1"/>
</dbReference>
<sequence length="301" mass="31936">MTPREQVLANVRRSLGVTGEERPRLKVVEDRLSGHPSGVIPARAASKPRAEQLRVFVEQAEGSAATVSIVRSAEEAPAAIADFLRGRNLALRLKRGDDPRLSALPWREAAIETSTGRSFGDDETGVSAAFGGVAETGTLVLVSGPDNPTTLNFLPETHVVLVDAADLSATYEDVWVRIRAVYGAGAMPRTVNWITGPSRSADIEQVLLMGAHGPRRLHIVLIDRNQELAAAPHLAASAPAGSTPAPAEIRSTLGGEKDKPAEPAPAKPGDDQAPSEHEQEKLDEEIEESFPASDPPASTQP</sequence>
<name>A0ABU1DKI9_9HYPH</name>
<gene>
    <name evidence="3" type="ORF">IHQ68_17810</name>
</gene>